<dbReference type="SUPFAM" id="SSF51735">
    <property type="entry name" value="NAD(P)-binding Rossmann-fold domains"/>
    <property type="match status" value="1"/>
</dbReference>
<evidence type="ECO:0000313" key="4">
    <source>
        <dbReference type="EMBL" id="MFD3292627.1"/>
    </source>
</evidence>
<name>A0ABW6D777_9BACT</name>
<evidence type="ECO:0000313" key="5">
    <source>
        <dbReference type="Proteomes" id="UP001598112"/>
    </source>
</evidence>
<dbReference type="EMBL" id="JBBKXY010000001">
    <property type="protein sequence ID" value="MFD3292627.1"/>
    <property type="molecule type" value="Genomic_DNA"/>
</dbReference>
<dbReference type="InterPro" id="IPR013149">
    <property type="entry name" value="ADH-like_C"/>
</dbReference>
<dbReference type="PANTHER" id="PTHR48106:SF18">
    <property type="entry name" value="QUINONE OXIDOREDUCTASE PIG3"/>
    <property type="match status" value="1"/>
</dbReference>
<accession>A0ABW6D777</accession>
<dbReference type="Gene3D" id="3.90.180.10">
    <property type="entry name" value="Medium-chain alcohol dehydrogenases, catalytic domain"/>
    <property type="match status" value="1"/>
</dbReference>
<dbReference type="InterPro" id="IPR013154">
    <property type="entry name" value="ADH-like_N"/>
</dbReference>
<dbReference type="RefSeq" id="WP_377977974.1">
    <property type="nucleotide sequence ID" value="NZ_JBBKXY010000001.1"/>
</dbReference>
<evidence type="ECO:0000256" key="1">
    <source>
        <dbReference type="ARBA" id="ARBA00022857"/>
    </source>
</evidence>
<comment type="caution">
    <text evidence="4">The sequence shown here is derived from an EMBL/GenBank/DDBJ whole genome shotgun (WGS) entry which is preliminary data.</text>
</comment>
<dbReference type="CDD" id="cd05282">
    <property type="entry name" value="ETR_like"/>
    <property type="match status" value="1"/>
</dbReference>
<dbReference type="Gene3D" id="3.40.50.720">
    <property type="entry name" value="NAD(P)-binding Rossmann-like Domain"/>
    <property type="match status" value="1"/>
</dbReference>
<evidence type="ECO:0000256" key="2">
    <source>
        <dbReference type="ARBA" id="ARBA00023002"/>
    </source>
</evidence>
<feature type="domain" description="Enoyl reductase (ER)" evidence="3">
    <location>
        <begin position="10"/>
        <end position="317"/>
    </location>
</feature>
<sequence>MKQVVFHETGLPENVLQLEEIAKPTPAAKEALIRITARNINPSDMMFVQGLYGITPKLPSSAGFEASGVVEESATFPKGTRVLFTSVGTWKEYTCVPDAGLIPIPDGMTDEVACQAFVNPVTAYGMLETSGLQKGGSLLITAGASAWGKVVIQLAAMRGIHVIATVRQADQKQTLLDLGATAVIDVATDSLTKKVRDIFPEGVDYVFDAVGGDQGAKALNCLKTGGKMLVFGLLSQEPIPLNSGVLIFKKLSVEGWWLSSWWEELGSAGIQKAIKAVFSLLLSQEIKLDIQATYPLEQFKEAIIAYQTPGRTGKILLM</sequence>
<proteinExistence type="predicted"/>
<dbReference type="Proteomes" id="UP001598112">
    <property type="component" value="Unassembled WGS sequence"/>
</dbReference>
<dbReference type="Pfam" id="PF00107">
    <property type="entry name" value="ADH_zinc_N"/>
    <property type="match status" value="1"/>
</dbReference>
<organism evidence="4 5">
    <name type="scientific">Aquirufa originis</name>
    <dbReference type="NCBI Taxonomy" id="3096514"/>
    <lineage>
        <taxon>Bacteria</taxon>
        <taxon>Pseudomonadati</taxon>
        <taxon>Bacteroidota</taxon>
        <taxon>Cytophagia</taxon>
        <taxon>Cytophagales</taxon>
        <taxon>Flectobacillaceae</taxon>
        <taxon>Aquirufa</taxon>
    </lineage>
</organism>
<gene>
    <name evidence="4" type="ORF">SKC35_02905</name>
</gene>
<dbReference type="InterPro" id="IPR020843">
    <property type="entry name" value="ER"/>
</dbReference>
<dbReference type="InterPro" id="IPR036291">
    <property type="entry name" value="NAD(P)-bd_dom_sf"/>
</dbReference>
<dbReference type="Pfam" id="PF08240">
    <property type="entry name" value="ADH_N"/>
    <property type="match status" value="1"/>
</dbReference>
<protein>
    <submittedName>
        <fullName evidence="4">Zinc-dependent alcohol dehydrogenase family protein</fullName>
    </submittedName>
</protein>
<dbReference type="SUPFAM" id="SSF50129">
    <property type="entry name" value="GroES-like"/>
    <property type="match status" value="1"/>
</dbReference>
<dbReference type="InterPro" id="IPR011032">
    <property type="entry name" value="GroES-like_sf"/>
</dbReference>
<reference evidence="4 5" key="1">
    <citation type="submission" date="2024-03" db="EMBL/GenBank/DDBJ databases">
        <title>Aquirufa genome sequencing.</title>
        <authorList>
            <person name="Pitt A."/>
            <person name="Hahn M.W."/>
        </authorList>
    </citation>
    <scope>NUCLEOTIDE SEQUENCE [LARGE SCALE GENOMIC DNA]</scope>
    <source>
        <strain evidence="4 5">KTFRIE-69F</strain>
    </source>
</reference>
<dbReference type="PANTHER" id="PTHR48106">
    <property type="entry name" value="QUINONE OXIDOREDUCTASE PIG3-RELATED"/>
    <property type="match status" value="1"/>
</dbReference>
<keyword evidence="5" id="KW-1185">Reference proteome</keyword>
<keyword evidence="1" id="KW-0521">NADP</keyword>
<evidence type="ECO:0000259" key="3">
    <source>
        <dbReference type="SMART" id="SM00829"/>
    </source>
</evidence>
<keyword evidence="2" id="KW-0560">Oxidoreductase</keyword>
<dbReference type="SMART" id="SM00829">
    <property type="entry name" value="PKS_ER"/>
    <property type="match status" value="1"/>
</dbReference>